<dbReference type="KEGG" id="span:AWL63_23855"/>
<dbReference type="FunFam" id="3.40.605.10:FF:000007">
    <property type="entry name" value="NAD/NADP-dependent betaine aldehyde dehydrogenase"/>
    <property type="match status" value="1"/>
</dbReference>
<keyword evidence="2 4" id="KW-0560">Oxidoreductase</keyword>
<dbReference type="PROSITE" id="PS00687">
    <property type="entry name" value="ALDEHYDE_DEHYDR_GLU"/>
    <property type="match status" value="1"/>
</dbReference>
<keyword evidence="6" id="KW-0614">Plasmid</keyword>
<dbReference type="PANTHER" id="PTHR11699">
    <property type="entry name" value="ALDEHYDE DEHYDROGENASE-RELATED"/>
    <property type="match status" value="1"/>
</dbReference>
<reference evidence="6 7" key="1">
    <citation type="submission" date="2016-01" db="EMBL/GenBank/DDBJ databases">
        <title>Complete genome and mega plasmid sequence of Sphingomonas panacis DCY99 elicits systemic resistance in rice to Xanthomonas oryzae.</title>
        <authorList>
            <person name="Kim Y.J."/>
            <person name="Yang D.C."/>
            <person name="Sing P."/>
        </authorList>
    </citation>
    <scope>NUCLEOTIDE SEQUENCE [LARGE SCALE GENOMIC DNA]</scope>
    <source>
        <strain evidence="6 7">DCY99</strain>
        <plasmid evidence="7">Plasmid</plasmid>
    </source>
</reference>
<dbReference type="InterPro" id="IPR016162">
    <property type="entry name" value="Ald_DH_N"/>
</dbReference>
<name>A0A1B3ZIR4_9SPHN</name>
<evidence type="ECO:0000259" key="5">
    <source>
        <dbReference type="Pfam" id="PF00171"/>
    </source>
</evidence>
<dbReference type="CDD" id="cd07106">
    <property type="entry name" value="ALDH_AldA-AAD23400"/>
    <property type="match status" value="1"/>
</dbReference>
<organism evidence="6 7">
    <name type="scientific">Sphingomonas panacis</name>
    <dbReference type="NCBI Taxonomy" id="1560345"/>
    <lineage>
        <taxon>Bacteria</taxon>
        <taxon>Pseudomonadati</taxon>
        <taxon>Pseudomonadota</taxon>
        <taxon>Alphaproteobacteria</taxon>
        <taxon>Sphingomonadales</taxon>
        <taxon>Sphingomonadaceae</taxon>
        <taxon>Sphingomonas</taxon>
    </lineage>
</organism>
<dbReference type="InterPro" id="IPR016160">
    <property type="entry name" value="Ald_DH_CS_CYS"/>
</dbReference>
<comment type="similarity">
    <text evidence="1 4">Belongs to the aldehyde dehydrogenase family.</text>
</comment>
<dbReference type="InterPro" id="IPR015590">
    <property type="entry name" value="Aldehyde_DH_dom"/>
</dbReference>
<dbReference type="Proteomes" id="UP000094256">
    <property type="component" value="Plasmid unnamed"/>
</dbReference>
<evidence type="ECO:0000256" key="2">
    <source>
        <dbReference type="ARBA" id="ARBA00023002"/>
    </source>
</evidence>
<gene>
    <name evidence="6" type="ORF">AWL63_23855</name>
</gene>
<dbReference type="PROSITE" id="PS00070">
    <property type="entry name" value="ALDEHYDE_DEHYDR_CYS"/>
    <property type="match status" value="1"/>
</dbReference>
<evidence type="ECO:0000313" key="7">
    <source>
        <dbReference type="Proteomes" id="UP000094256"/>
    </source>
</evidence>
<proteinExistence type="inferred from homology"/>
<dbReference type="Gene3D" id="3.40.605.10">
    <property type="entry name" value="Aldehyde Dehydrogenase, Chain A, domain 1"/>
    <property type="match status" value="1"/>
</dbReference>
<dbReference type="SUPFAM" id="SSF53720">
    <property type="entry name" value="ALDH-like"/>
    <property type="match status" value="1"/>
</dbReference>
<dbReference type="GO" id="GO:0016620">
    <property type="term" value="F:oxidoreductase activity, acting on the aldehyde or oxo group of donors, NAD or NADP as acceptor"/>
    <property type="evidence" value="ECO:0007669"/>
    <property type="project" value="InterPro"/>
</dbReference>
<feature type="active site" evidence="3">
    <location>
        <position position="242"/>
    </location>
</feature>
<dbReference type="Pfam" id="PF00171">
    <property type="entry name" value="Aldedh"/>
    <property type="match status" value="1"/>
</dbReference>
<evidence type="ECO:0000256" key="3">
    <source>
        <dbReference type="PROSITE-ProRule" id="PRU10007"/>
    </source>
</evidence>
<dbReference type="Gene3D" id="3.40.309.10">
    <property type="entry name" value="Aldehyde Dehydrogenase, Chain A, domain 2"/>
    <property type="match status" value="1"/>
</dbReference>
<evidence type="ECO:0000256" key="1">
    <source>
        <dbReference type="ARBA" id="ARBA00009986"/>
    </source>
</evidence>
<dbReference type="InterPro" id="IPR016161">
    <property type="entry name" value="Ald_DH/histidinol_DH"/>
</dbReference>
<dbReference type="FunFam" id="3.40.309.10:FF:000009">
    <property type="entry name" value="Aldehyde dehydrogenase A"/>
    <property type="match status" value="1"/>
</dbReference>
<protein>
    <submittedName>
        <fullName evidence="6">Aldehyde dehydrogenase</fullName>
    </submittedName>
</protein>
<geneLocation type="plasmid" evidence="7"/>
<keyword evidence="7" id="KW-1185">Reference proteome</keyword>
<dbReference type="AlphaFoldDB" id="A0A1B3ZIR4"/>
<dbReference type="InterPro" id="IPR029510">
    <property type="entry name" value="Ald_DH_CS_GLU"/>
</dbReference>
<dbReference type="InterPro" id="IPR016163">
    <property type="entry name" value="Ald_DH_C"/>
</dbReference>
<evidence type="ECO:0000256" key="4">
    <source>
        <dbReference type="RuleBase" id="RU003345"/>
    </source>
</evidence>
<dbReference type="RefSeq" id="WP_069207880.1">
    <property type="nucleotide sequence ID" value="NZ_CP014169.1"/>
</dbReference>
<evidence type="ECO:0000313" key="6">
    <source>
        <dbReference type="EMBL" id="AOH87313.1"/>
    </source>
</evidence>
<dbReference type="EMBL" id="CP014169">
    <property type="protein sequence ID" value="AOH87313.1"/>
    <property type="molecule type" value="Genomic_DNA"/>
</dbReference>
<feature type="domain" description="Aldehyde dehydrogenase" evidence="5">
    <location>
        <begin position="18"/>
        <end position="464"/>
    </location>
</feature>
<dbReference type="InterPro" id="IPR044086">
    <property type="entry name" value="LUC3-like"/>
</dbReference>
<accession>A0A1B3ZIR4</accession>
<sequence length="468" mass="49362">MSNEFKLLINGALVGAANSTPVLNPATQEVVGLAPRASVEQLEDAIGAAKAAFPGWAATPLDERRKVLVRIADAIDAEADTLAELLTREQGKPLPDARAEVGGTAYFFRYFAAVELEDRTATTASGRTADISRVPLGVVAAIVPWNFPLNLMAAKVPPALLAGNTVLLKPAPSTPLSTLEIGRIIKDILPPGVLNIIADENDLGERITGHPDIRKVSFTGSTQTGRRVMRSAAETIKRITLELGGNDPAIVLSDADPVAAAEGIFQCAFANNGQVCLAIKRVYVQDSIYDVFCDALASKADAANVGNGLDAGTELGPLQNKAQYERVLDLIEDSKISGKIIAGGAAISGAGYFIRPTIVRDVGDGARIVDEEQFGPILPVVRFGDIDDAIARANRSEYGLGASVWGNNPVKLREVAAQLDAGTVWINGHLDMSPNVPFAGAKQSGLGVELSEQGLHEYTQFKVINSPA</sequence>